<dbReference type="Pfam" id="PF02378">
    <property type="entry name" value="PTS_EIIC"/>
    <property type="match status" value="1"/>
</dbReference>
<reference evidence="16" key="1">
    <citation type="submission" date="2022-08" db="EMBL/GenBank/DDBJ databases">
        <title>Complete genome of Mycoplasma iguanae type strain 2327.</title>
        <authorList>
            <person name="Spergser J."/>
        </authorList>
    </citation>
    <scope>NUCLEOTIDE SEQUENCE</scope>
    <source>
        <strain evidence="16">2327</strain>
    </source>
</reference>
<dbReference type="InterPro" id="IPR050429">
    <property type="entry name" value="PTS_Glucose_EIICBA"/>
</dbReference>
<dbReference type="Gene3D" id="2.70.70.10">
    <property type="entry name" value="Glucose Permease (Domain IIA)"/>
    <property type="match status" value="1"/>
</dbReference>
<feature type="transmembrane region" description="Helical" evidence="12">
    <location>
        <begin position="172"/>
        <end position="193"/>
    </location>
</feature>
<keyword evidence="17" id="KW-1185">Reference proteome</keyword>
<feature type="transmembrane region" description="Helical" evidence="12">
    <location>
        <begin position="425"/>
        <end position="450"/>
    </location>
</feature>
<dbReference type="EMBL" id="CP102734">
    <property type="protein sequence ID" value="UVD81528.1"/>
    <property type="molecule type" value="Genomic_DNA"/>
</dbReference>
<feature type="transmembrane region" description="Helical" evidence="12">
    <location>
        <begin position="457"/>
        <end position="476"/>
    </location>
</feature>
<keyword evidence="5" id="KW-0808">Transferase</keyword>
<evidence type="ECO:0000313" key="16">
    <source>
        <dbReference type="EMBL" id="UVD81528.1"/>
    </source>
</evidence>
<feature type="domain" description="PTS EIIA type-1" evidence="13">
    <location>
        <begin position="660"/>
        <end position="768"/>
    </location>
</feature>
<dbReference type="Gene3D" id="3.30.1360.60">
    <property type="entry name" value="Glucose permease domain IIB"/>
    <property type="match status" value="1"/>
</dbReference>
<evidence type="ECO:0000256" key="2">
    <source>
        <dbReference type="ARBA" id="ARBA00022448"/>
    </source>
</evidence>
<evidence type="ECO:0000256" key="11">
    <source>
        <dbReference type="PROSITE-ProRule" id="PRU00421"/>
    </source>
</evidence>
<gene>
    <name evidence="16" type="ORF">NV226_02220</name>
</gene>
<feature type="active site" description="Phosphocysteine intermediate; for EIIB activity" evidence="11">
    <location>
        <position position="559"/>
    </location>
</feature>
<evidence type="ECO:0000256" key="10">
    <source>
        <dbReference type="ARBA" id="ARBA00023136"/>
    </source>
</evidence>
<comment type="subcellular location">
    <subcellularLocation>
        <location evidence="1">Cell membrane</location>
        <topology evidence="1">Multi-pass membrane protein</topology>
    </subcellularLocation>
</comment>
<dbReference type="InterPro" id="IPR013013">
    <property type="entry name" value="PTS_EIIC_1"/>
</dbReference>
<protein>
    <submittedName>
        <fullName evidence="16">Glucose PTS transporter subunit IIA</fullName>
    </submittedName>
</protein>
<dbReference type="PANTHER" id="PTHR30009">
    <property type="entry name" value="CYTOCHROME C-TYPE SYNTHESIS PROTEIN AND PTS TRANSMEMBRANE COMPONENT"/>
    <property type="match status" value="1"/>
</dbReference>
<dbReference type="Pfam" id="PF00358">
    <property type="entry name" value="PTS_EIIA_1"/>
    <property type="match status" value="1"/>
</dbReference>
<dbReference type="PROSITE" id="PS00371">
    <property type="entry name" value="PTS_EIIA_TYPE_1_HIS"/>
    <property type="match status" value="1"/>
</dbReference>
<evidence type="ECO:0000313" key="17">
    <source>
        <dbReference type="Proteomes" id="UP001059252"/>
    </source>
</evidence>
<proteinExistence type="predicted"/>
<keyword evidence="2" id="KW-0813">Transport</keyword>
<name>A0ABY5R7S1_9MOLU</name>
<dbReference type="InterPro" id="IPR001996">
    <property type="entry name" value="PTS_IIB_1"/>
</dbReference>
<feature type="transmembrane region" description="Helical" evidence="12">
    <location>
        <begin position="482"/>
        <end position="504"/>
    </location>
</feature>
<evidence type="ECO:0000256" key="4">
    <source>
        <dbReference type="ARBA" id="ARBA00022597"/>
    </source>
</evidence>
<organism evidence="16 17">
    <name type="scientific">Mycoplasma iguanae</name>
    <dbReference type="NCBI Taxonomy" id="292461"/>
    <lineage>
        <taxon>Bacteria</taxon>
        <taxon>Bacillati</taxon>
        <taxon>Mycoplasmatota</taxon>
        <taxon>Mollicutes</taxon>
        <taxon>Mycoplasmataceae</taxon>
        <taxon>Mycoplasma</taxon>
    </lineage>
</organism>
<dbReference type="RefSeq" id="WP_258210702.1">
    <property type="nucleotide sequence ID" value="NZ_CP102734.1"/>
</dbReference>
<evidence type="ECO:0000259" key="13">
    <source>
        <dbReference type="PROSITE" id="PS51093"/>
    </source>
</evidence>
<sequence>MTLAKKQKFSDDHKSVKARGGNSKLKLFLSKLSGAFMLPISLMAIAGLFLGVGATIASLAGQDPTGSMIHLQRFGKFIENLGSPVFAAMPLVFAAAFVVAYSEEAGVGVFAAIIGYLTFSFIQQGFISHPTKIETVGDETKTVALDGWEILFTGAGRDPIAMKSVVGSSLGITSLQTSIFGGILVGLIVSWTYNKFHTIQLPQIISFFGGKRFVSLMVILFMVPLAFLFLIFWPWVGVGLNNFGILLGKSPAGVESLIFGYIERSLIPFGLHHAFYSPLWYTSVGGNVLESLQRWSEVSGNSLDASTDLLKWLSAESAQGTEVVGDSYISVLLLKSPFNSISYKTAATGDALQSKPLFEFVASELGIKVGRYMQGKYSFMQFALPAAAAAMIMAAPKENRKMAAGTVIPSAVTSFVTGVTEPIEFTFLFLAPYMFWGFHAIMAAISFMLMNILGAHMGMTFSGGILDTVIYGIIPVQKGTNFWWYLAIGAGYVPIYYFVFYYVIKLRNLETPGRGENTKLFTRRDFDAKNNSENQLNPQLSLIVEGMGGWENVINFNNCASRLRYDIKDRSKVSEAKLKAAGAAGVKFVGANHVQAIFGPQAEQFNSKIKSLKGAKLSSSTGSPVETTVQKSSIVSDGKIISVSSVVEKGTLKKLESLNDGVFSENMMGDGVVVEFDKKAKVAQVFAPISGTLEVVFPTGHAYGIKSKEGVSLLVHIGIDTVNLNGKGFTSKVKQGQKVKQGDLLAEVDLEFVRKNAPSTDVIIVVNADSSLSKVIDAKFDSKVSKESELFKVK</sequence>
<keyword evidence="10 12" id="KW-0472">Membrane</keyword>
<dbReference type="SUPFAM" id="SSF51261">
    <property type="entry name" value="Duplicated hybrid motif"/>
    <property type="match status" value="1"/>
</dbReference>
<dbReference type="Proteomes" id="UP001059252">
    <property type="component" value="Chromosome"/>
</dbReference>
<dbReference type="InterPro" id="IPR018113">
    <property type="entry name" value="PTrfase_EIIB_Cys"/>
</dbReference>
<dbReference type="PROSITE" id="PS51103">
    <property type="entry name" value="PTS_EIIC_TYPE_1"/>
    <property type="match status" value="1"/>
</dbReference>
<dbReference type="PROSITE" id="PS51098">
    <property type="entry name" value="PTS_EIIB_TYPE_1"/>
    <property type="match status" value="1"/>
</dbReference>
<dbReference type="PROSITE" id="PS51093">
    <property type="entry name" value="PTS_EIIA_TYPE_1"/>
    <property type="match status" value="1"/>
</dbReference>
<feature type="transmembrane region" description="Helical" evidence="12">
    <location>
        <begin position="107"/>
        <end position="127"/>
    </location>
</feature>
<feature type="transmembrane region" description="Helical" evidence="12">
    <location>
        <begin position="36"/>
        <end position="61"/>
    </location>
</feature>
<dbReference type="PANTHER" id="PTHR30009:SF20">
    <property type="entry name" value="PTS SYSTEM GLUCOSE-SPECIFIC EIICB COMPONENT-RELATED"/>
    <property type="match status" value="1"/>
</dbReference>
<dbReference type="InterPro" id="IPR036878">
    <property type="entry name" value="Glu_permease_IIB"/>
</dbReference>
<dbReference type="SUPFAM" id="SSF55604">
    <property type="entry name" value="Glucose permease domain IIB"/>
    <property type="match status" value="1"/>
</dbReference>
<evidence type="ECO:0000256" key="12">
    <source>
        <dbReference type="SAM" id="Phobius"/>
    </source>
</evidence>
<feature type="transmembrane region" description="Helical" evidence="12">
    <location>
        <begin position="81"/>
        <end position="100"/>
    </location>
</feature>
<dbReference type="NCBIfam" id="TIGR00830">
    <property type="entry name" value="PTBA"/>
    <property type="match status" value="1"/>
</dbReference>
<evidence type="ECO:0000259" key="14">
    <source>
        <dbReference type="PROSITE" id="PS51098"/>
    </source>
</evidence>
<feature type="domain" description="PTS EIIB type-1" evidence="14">
    <location>
        <begin position="537"/>
        <end position="619"/>
    </location>
</feature>
<dbReference type="InterPro" id="IPR011055">
    <property type="entry name" value="Dup_hybrid_motif"/>
</dbReference>
<feature type="transmembrane region" description="Helical" evidence="12">
    <location>
        <begin position="377"/>
        <end position="395"/>
    </location>
</feature>
<evidence type="ECO:0000256" key="8">
    <source>
        <dbReference type="ARBA" id="ARBA00022777"/>
    </source>
</evidence>
<evidence type="ECO:0000259" key="15">
    <source>
        <dbReference type="PROSITE" id="PS51103"/>
    </source>
</evidence>
<dbReference type="InterPro" id="IPR003352">
    <property type="entry name" value="PTS_EIIC"/>
</dbReference>
<keyword evidence="4" id="KW-0762">Sugar transport</keyword>
<keyword evidence="7 12" id="KW-0812">Transmembrane</keyword>
<feature type="transmembrane region" description="Helical" evidence="12">
    <location>
        <begin position="213"/>
        <end position="236"/>
    </location>
</feature>
<dbReference type="InterPro" id="IPR001127">
    <property type="entry name" value="PTS_EIIA_1_perm"/>
</dbReference>
<evidence type="ECO:0000256" key="5">
    <source>
        <dbReference type="ARBA" id="ARBA00022679"/>
    </source>
</evidence>
<evidence type="ECO:0000256" key="9">
    <source>
        <dbReference type="ARBA" id="ARBA00022989"/>
    </source>
</evidence>
<keyword evidence="9 12" id="KW-1133">Transmembrane helix</keyword>
<accession>A0ABY5R7S1</accession>
<evidence type="ECO:0000256" key="3">
    <source>
        <dbReference type="ARBA" id="ARBA00022475"/>
    </source>
</evidence>
<keyword evidence="3" id="KW-1003">Cell membrane</keyword>
<feature type="domain" description="PTS EIIC type-1" evidence="15">
    <location>
        <begin position="23"/>
        <end position="516"/>
    </location>
</feature>
<evidence type="ECO:0000256" key="6">
    <source>
        <dbReference type="ARBA" id="ARBA00022683"/>
    </source>
</evidence>
<keyword evidence="8" id="KW-0418">Kinase</keyword>
<keyword evidence="6" id="KW-0598">Phosphotransferase system</keyword>
<evidence type="ECO:0000256" key="1">
    <source>
        <dbReference type="ARBA" id="ARBA00004651"/>
    </source>
</evidence>
<evidence type="ECO:0000256" key="7">
    <source>
        <dbReference type="ARBA" id="ARBA00022692"/>
    </source>
</evidence>
<dbReference type="Pfam" id="PF00367">
    <property type="entry name" value="PTS_EIIB"/>
    <property type="match status" value="1"/>
</dbReference>